<accession>E0XU45</accession>
<name>E0XU45_9BACT</name>
<protein>
    <submittedName>
        <fullName evidence="1">Uncharacterized protein</fullName>
    </submittedName>
</protein>
<reference evidence="1" key="1">
    <citation type="journal article" date="2011" name="Environ. Microbiol.">
        <title>Time-series analyses of Monterey Bay coastal microbial picoplankton using a 'genome proxy' microarray.</title>
        <authorList>
            <person name="Rich V.I."/>
            <person name="Pham V.D."/>
            <person name="Eppley J."/>
            <person name="Shi Y."/>
            <person name="DeLong E.F."/>
        </authorList>
    </citation>
    <scope>NUCLEOTIDE SEQUENCE</scope>
</reference>
<evidence type="ECO:0000313" key="1">
    <source>
        <dbReference type="EMBL" id="ADI17936.1"/>
    </source>
</evidence>
<sequence length="127" mass="15013">MAVRIYQNHPPTCLHRDIQHPDRLPFYVTPSLITRFGRYGNINPFPISYAFQPCLRGRLTLRGLPFLRKPWIFGEQVSHLFYRYSCRHTHFHTVHPSLRSSFNPVWNAPLPEETIEMISNSQLRCHA</sequence>
<dbReference type="AlphaFoldDB" id="E0XU45"/>
<organism evidence="1">
    <name type="scientific">uncultured Desulfobacterales bacterium HF0200_07G10</name>
    <dbReference type="NCBI Taxonomy" id="710741"/>
    <lineage>
        <taxon>Bacteria</taxon>
        <taxon>Pseudomonadati</taxon>
        <taxon>Thermodesulfobacteriota</taxon>
        <taxon>Desulfobacteria</taxon>
        <taxon>Desulfobacterales</taxon>
        <taxon>environmental samples</taxon>
    </lineage>
</organism>
<dbReference type="EMBL" id="GU474877">
    <property type="protein sequence ID" value="ADI17936.1"/>
    <property type="molecule type" value="Genomic_DNA"/>
</dbReference>
<proteinExistence type="predicted"/>